<keyword evidence="5" id="KW-1185">Reference proteome</keyword>
<dbReference type="AlphaFoldDB" id="A0A4W5KC89"/>
<dbReference type="PANTHER" id="PTHR12187:SF3">
    <property type="entry name" value="INOSITOL POLYPHOSPHATE 4-PHOSPHATASE TYPE II"/>
    <property type="match status" value="1"/>
</dbReference>
<dbReference type="Ensembl" id="ENSHHUT00000014129.1">
    <property type="protein sequence ID" value="ENSHHUP00000013687.1"/>
    <property type="gene ID" value="ENSHHUG00000008331.1"/>
</dbReference>
<reference evidence="4" key="3">
    <citation type="submission" date="2025-09" db="UniProtKB">
        <authorList>
            <consortium name="Ensembl"/>
        </authorList>
    </citation>
    <scope>IDENTIFICATION</scope>
</reference>
<dbReference type="InterPro" id="IPR039034">
    <property type="entry name" value="INPP4"/>
</dbReference>
<accession>A0A4W5KC89</accession>
<keyword evidence="1" id="KW-0378">Hydrolase</keyword>
<reference evidence="4" key="2">
    <citation type="submission" date="2025-08" db="UniProtKB">
        <authorList>
            <consortium name="Ensembl"/>
        </authorList>
    </citation>
    <scope>IDENTIFICATION</scope>
</reference>
<proteinExistence type="predicted"/>
<dbReference type="GeneTree" id="ENSGT00940000157587"/>
<evidence type="ECO:0000313" key="5">
    <source>
        <dbReference type="Proteomes" id="UP000314982"/>
    </source>
</evidence>
<dbReference type="PANTHER" id="PTHR12187">
    <property type="entry name" value="AGAP000124-PA"/>
    <property type="match status" value="1"/>
</dbReference>
<organism evidence="4 5">
    <name type="scientific">Hucho hucho</name>
    <name type="common">huchen</name>
    <dbReference type="NCBI Taxonomy" id="62062"/>
    <lineage>
        <taxon>Eukaryota</taxon>
        <taxon>Metazoa</taxon>
        <taxon>Chordata</taxon>
        <taxon>Craniata</taxon>
        <taxon>Vertebrata</taxon>
        <taxon>Euteleostomi</taxon>
        <taxon>Actinopterygii</taxon>
        <taxon>Neopterygii</taxon>
        <taxon>Teleostei</taxon>
        <taxon>Protacanthopterygii</taxon>
        <taxon>Salmoniformes</taxon>
        <taxon>Salmonidae</taxon>
        <taxon>Salmoninae</taxon>
        <taxon>Hucho</taxon>
    </lineage>
</organism>
<name>A0A4W5KC89_9TELE</name>
<feature type="region of interest" description="Disordered" evidence="3">
    <location>
        <begin position="398"/>
        <end position="424"/>
    </location>
</feature>
<dbReference type="Proteomes" id="UP000314982">
    <property type="component" value="Unassembled WGS sequence"/>
</dbReference>
<dbReference type="Gene3D" id="6.10.250.230">
    <property type="match status" value="1"/>
</dbReference>
<evidence type="ECO:0000256" key="1">
    <source>
        <dbReference type="ARBA" id="ARBA00022801"/>
    </source>
</evidence>
<reference evidence="5" key="1">
    <citation type="submission" date="2018-06" db="EMBL/GenBank/DDBJ databases">
        <title>Genome assembly of Danube salmon.</title>
        <authorList>
            <person name="Macqueen D.J."/>
            <person name="Gundappa M.K."/>
        </authorList>
    </citation>
    <scope>NUCLEOTIDE SEQUENCE [LARGE SCALE GENOMIC DNA]</scope>
</reference>
<evidence type="ECO:0000313" key="4">
    <source>
        <dbReference type="Ensembl" id="ENSHHUP00000013687.1"/>
    </source>
</evidence>
<dbReference type="GO" id="GO:0005737">
    <property type="term" value="C:cytoplasm"/>
    <property type="evidence" value="ECO:0007669"/>
    <property type="project" value="TreeGrafter"/>
</dbReference>
<protein>
    <submittedName>
        <fullName evidence="4">Inositol polyphosphate-4-phosphatase type II B</fullName>
    </submittedName>
</protein>
<dbReference type="GO" id="GO:0016316">
    <property type="term" value="F:phosphatidylinositol-3,4-bisphosphate 4-phosphatase activity"/>
    <property type="evidence" value="ECO:0007669"/>
    <property type="project" value="InterPro"/>
</dbReference>
<keyword evidence="2" id="KW-0443">Lipid metabolism</keyword>
<evidence type="ECO:0000256" key="3">
    <source>
        <dbReference type="SAM" id="MobiDB-lite"/>
    </source>
</evidence>
<sequence length="788" mass="88953">MFPLILSQGSRDPLFLTGVTFPPEYPASPETLVKLTVYDVRDKARDNVSKPLRGRSSFLGSTTFSVSDLLRSKDDQLTLNLRSSDGVLAVGTVLVSRVNMGEMEEGDMDHITADVQQAQKVRTCVCVCVLESRSPPDVSASTNAFFKNPVCKVYKFQTVDSKWMLVREQMEECTLSFSIPRQLLHLYIQEDMRRIQELRDLGELSPHWDNLRKEVIARYGQVIAAYQETLAELNKITGPSFKPSCSKAQRYLEFIPINLHTQRMRVTCPRQTDAFYDVITVGAPAAHFQGFKGGGLQRLLSRHEAEKKSTAYQCIYYSPEHTAKAQEVLHSVGHLQPLISGLADQLLQAAQQHSMAGLREALKTLAGKTEQFVHALKDELVKSALLALHAARPGYMTKNQKQTLPGHSPGQPLPTDSSNQDSIPCHKEYDEEEWDRVWADVAKSLNCVIAMVDKLQEQEPINNNQETPIPKQVLADVITSHNPEGDWREQLCPLVVRLKECVAEVVVRARRAMTFVLLQEAACSIPQGLFLKQRRDVVFSQALAALACGFVMRLYAGMEDKGFLRQLHLVGLVAQFESLLSTYSEEIGMLEDMEVGISDLHRVVFKITQAKTDDPCDLQPVVIGRRDHYTVEVPLPRLAFQTLPHEIKEGKALQVYPVLFNVGINEQQTIADRFGDISLQERINQRNFEILDSYYKSLSLPCFQTQTDLKDLLGTLGQNVVTKKRKNVEILWLAGTICRRLNGIRFTSCKSAKDRTSMSVTLEQCALLRDEHQLNKDYFIRALDCMRR</sequence>
<evidence type="ECO:0000256" key="2">
    <source>
        <dbReference type="ARBA" id="ARBA00023098"/>
    </source>
</evidence>